<evidence type="ECO:0000256" key="1">
    <source>
        <dbReference type="ARBA" id="ARBA00005251"/>
    </source>
</evidence>
<accession>A0A183P5G8</accession>
<sequence length="111" mass="12458">MNVHRLRWLGHVLRMPKHRLPRRAMLSGIGDGWKKVRDTVGKVDIIATVSGDGSSSLANALRLAIARCLASMLPIDQGKNRLLVTGLLSQDNRFAERKQPGQRKARKKPIW</sequence>
<dbReference type="AlphaFoldDB" id="A0A183P5G8"/>
<proteinExistence type="inferred from homology"/>
<keyword evidence="2" id="KW-0689">Ribosomal protein</keyword>
<dbReference type="Proteomes" id="UP000269396">
    <property type="component" value="Unassembled WGS sequence"/>
</dbReference>
<dbReference type="InterPro" id="IPR020568">
    <property type="entry name" value="Ribosomal_Su5_D2-typ_SF"/>
</dbReference>
<evidence type="ECO:0000256" key="2">
    <source>
        <dbReference type="ARBA" id="ARBA00022980"/>
    </source>
</evidence>
<dbReference type="Gene3D" id="3.30.230.10">
    <property type="match status" value="1"/>
</dbReference>
<gene>
    <name evidence="4" type="ORF">SMTD_LOCUS9604</name>
</gene>
<dbReference type="GO" id="GO:0006412">
    <property type="term" value="P:translation"/>
    <property type="evidence" value="ECO:0007669"/>
    <property type="project" value="InterPro"/>
</dbReference>
<protein>
    <submittedName>
        <fullName evidence="4">Uncharacterized protein</fullName>
    </submittedName>
</protein>
<name>A0A183P5G8_9TREM</name>
<dbReference type="GO" id="GO:0003723">
    <property type="term" value="F:RNA binding"/>
    <property type="evidence" value="ECO:0007669"/>
    <property type="project" value="TreeGrafter"/>
</dbReference>
<reference evidence="4 5" key="1">
    <citation type="submission" date="2018-11" db="EMBL/GenBank/DDBJ databases">
        <authorList>
            <consortium name="Pathogen Informatics"/>
        </authorList>
    </citation>
    <scope>NUCLEOTIDE SEQUENCE [LARGE SCALE GENOMIC DNA]</scope>
    <source>
        <strain>Denwood</strain>
        <strain evidence="5">Zambia</strain>
    </source>
</reference>
<dbReference type="GO" id="GO:0003735">
    <property type="term" value="F:structural constituent of ribosome"/>
    <property type="evidence" value="ECO:0007669"/>
    <property type="project" value="InterPro"/>
</dbReference>
<evidence type="ECO:0000313" key="4">
    <source>
        <dbReference type="EMBL" id="VDP50729.1"/>
    </source>
</evidence>
<dbReference type="InterPro" id="IPR014721">
    <property type="entry name" value="Ribsml_uS5_D2-typ_fold_subgr"/>
</dbReference>
<evidence type="ECO:0000256" key="3">
    <source>
        <dbReference type="ARBA" id="ARBA00023274"/>
    </source>
</evidence>
<evidence type="ECO:0000313" key="5">
    <source>
        <dbReference type="Proteomes" id="UP000269396"/>
    </source>
</evidence>
<organism evidence="4 5">
    <name type="scientific">Schistosoma mattheei</name>
    <dbReference type="NCBI Taxonomy" id="31246"/>
    <lineage>
        <taxon>Eukaryota</taxon>
        <taxon>Metazoa</taxon>
        <taxon>Spiralia</taxon>
        <taxon>Lophotrochozoa</taxon>
        <taxon>Platyhelminthes</taxon>
        <taxon>Trematoda</taxon>
        <taxon>Digenea</taxon>
        <taxon>Strigeidida</taxon>
        <taxon>Schistosomatoidea</taxon>
        <taxon>Schistosomatidae</taxon>
        <taxon>Schistosoma</taxon>
    </lineage>
</organism>
<keyword evidence="3" id="KW-0687">Ribonucleoprotein</keyword>
<dbReference type="GO" id="GO:0005763">
    <property type="term" value="C:mitochondrial small ribosomal subunit"/>
    <property type="evidence" value="ECO:0007669"/>
    <property type="project" value="TreeGrafter"/>
</dbReference>
<dbReference type="InterPro" id="IPR000754">
    <property type="entry name" value="Ribosomal_uS9"/>
</dbReference>
<dbReference type="STRING" id="31246.A0A183P5G8"/>
<comment type="similarity">
    <text evidence="1">Belongs to the universal ribosomal protein uS9 family.</text>
</comment>
<dbReference type="EMBL" id="UZAL01029851">
    <property type="protein sequence ID" value="VDP50729.1"/>
    <property type="molecule type" value="Genomic_DNA"/>
</dbReference>
<dbReference type="SUPFAM" id="SSF54211">
    <property type="entry name" value="Ribosomal protein S5 domain 2-like"/>
    <property type="match status" value="1"/>
</dbReference>
<dbReference type="PANTHER" id="PTHR21569:SF1">
    <property type="entry name" value="SMALL RIBOSOMAL SUBUNIT PROTEIN US9M"/>
    <property type="match status" value="1"/>
</dbReference>
<keyword evidence="5" id="KW-1185">Reference proteome</keyword>
<dbReference type="PANTHER" id="PTHR21569">
    <property type="entry name" value="RIBOSOMAL PROTEIN S9"/>
    <property type="match status" value="1"/>
</dbReference>
<dbReference type="Pfam" id="PF00380">
    <property type="entry name" value="Ribosomal_S9"/>
    <property type="match status" value="1"/>
</dbReference>